<protein>
    <submittedName>
        <fullName evidence="1">(E)-4-hydroxy-3-methylbut-2-enyl diphosphate synthase</fullName>
    </submittedName>
</protein>
<comment type="caution">
    <text evidence="1">The sequence shown here is derived from an EMBL/GenBank/DDBJ whole genome shotgun (WGS) entry which is preliminary data.</text>
</comment>
<dbReference type="AlphaFoldDB" id="A0A2U1P4S4"/>
<dbReference type="OrthoDB" id="1833304at2759"/>
<dbReference type="STRING" id="35608.A0A2U1P4S4"/>
<evidence type="ECO:0000313" key="2">
    <source>
        <dbReference type="Proteomes" id="UP000245207"/>
    </source>
</evidence>
<sequence>MTRQGCRLRLNALRLLRVHQIRGVGDVNSWGLRRGIRFKMYQEAVMDIVVLVGSEYESGISQDWATKGPTLQMVKGDSEEFFLFADILEPIRIVLGSSSQAFVRRRLVVSIRGDDPCKELEILKTVYATVIIHGLRYIEEQTGRVHAAGRLSEYPSKNSLIFLFPNRVPRDDLIIGVGANDGARLVDELEDRNVLSPLEMSEEGWNSTMRTNLTGIWS</sequence>
<dbReference type="Proteomes" id="UP000245207">
    <property type="component" value="Unassembled WGS sequence"/>
</dbReference>
<reference evidence="1 2" key="1">
    <citation type="journal article" date="2018" name="Mol. Plant">
        <title>The genome of Artemisia annua provides insight into the evolution of Asteraceae family and artemisinin biosynthesis.</title>
        <authorList>
            <person name="Shen Q."/>
            <person name="Zhang L."/>
            <person name="Liao Z."/>
            <person name="Wang S."/>
            <person name="Yan T."/>
            <person name="Shi P."/>
            <person name="Liu M."/>
            <person name="Fu X."/>
            <person name="Pan Q."/>
            <person name="Wang Y."/>
            <person name="Lv Z."/>
            <person name="Lu X."/>
            <person name="Zhang F."/>
            <person name="Jiang W."/>
            <person name="Ma Y."/>
            <person name="Chen M."/>
            <person name="Hao X."/>
            <person name="Li L."/>
            <person name="Tang Y."/>
            <person name="Lv G."/>
            <person name="Zhou Y."/>
            <person name="Sun X."/>
            <person name="Brodelius P.E."/>
            <person name="Rose J.K.C."/>
            <person name="Tang K."/>
        </authorList>
    </citation>
    <scope>NUCLEOTIDE SEQUENCE [LARGE SCALE GENOMIC DNA]</scope>
    <source>
        <strain evidence="2">cv. Huhao1</strain>
        <tissue evidence="1">Leaf</tissue>
    </source>
</reference>
<proteinExistence type="predicted"/>
<keyword evidence="2" id="KW-1185">Reference proteome</keyword>
<gene>
    <name evidence="1" type="ORF">CTI12_AA192710</name>
</gene>
<organism evidence="1 2">
    <name type="scientific">Artemisia annua</name>
    <name type="common">Sweet wormwood</name>
    <dbReference type="NCBI Taxonomy" id="35608"/>
    <lineage>
        <taxon>Eukaryota</taxon>
        <taxon>Viridiplantae</taxon>
        <taxon>Streptophyta</taxon>
        <taxon>Embryophyta</taxon>
        <taxon>Tracheophyta</taxon>
        <taxon>Spermatophyta</taxon>
        <taxon>Magnoliopsida</taxon>
        <taxon>eudicotyledons</taxon>
        <taxon>Gunneridae</taxon>
        <taxon>Pentapetalae</taxon>
        <taxon>asterids</taxon>
        <taxon>campanulids</taxon>
        <taxon>Asterales</taxon>
        <taxon>Asteraceae</taxon>
        <taxon>Asteroideae</taxon>
        <taxon>Anthemideae</taxon>
        <taxon>Artemisiinae</taxon>
        <taxon>Artemisia</taxon>
    </lineage>
</organism>
<accession>A0A2U1P4S4</accession>
<evidence type="ECO:0000313" key="1">
    <source>
        <dbReference type="EMBL" id="PWA80765.1"/>
    </source>
</evidence>
<name>A0A2U1P4S4_ARTAN</name>
<dbReference type="EMBL" id="PKPP01001677">
    <property type="protein sequence ID" value="PWA80765.1"/>
    <property type="molecule type" value="Genomic_DNA"/>
</dbReference>